<evidence type="ECO:0000313" key="10">
    <source>
        <dbReference type="Proteomes" id="UP000199800"/>
    </source>
</evidence>
<feature type="site" description="Important for catalytic activity" evidence="7">
    <location>
        <position position="343"/>
    </location>
</feature>
<evidence type="ECO:0000256" key="1">
    <source>
        <dbReference type="ARBA" id="ARBA00022475"/>
    </source>
</evidence>
<protein>
    <recommendedName>
        <fullName evidence="7">Endolytic murein transglycosylase</fullName>
        <ecNumber evidence="7">4.2.2.29</ecNumber>
    </recommendedName>
    <alternativeName>
        <fullName evidence="7">Peptidoglycan lytic transglycosylase</fullName>
    </alternativeName>
    <alternativeName>
        <fullName evidence="7">Peptidoglycan polymerization terminase</fullName>
    </alternativeName>
</protein>
<dbReference type="NCBIfam" id="TIGR00247">
    <property type="entry name" value="endolytic transglycosylase MltG"/>
    <property type="match status" value="1"/>
</dbReference>
<dbReference type="HAMAP" id="MF_02065">
    <property type="entry name" value="MltG"/>
    <property type="match status" value="1"/>
</dbReference>
<comment type="subcellular location">
    <subcellularLocation>
        <location evidence="7">Cell membrane</location>
        <topology evidence="7">Single-pass membrane protein</topology>
    </subcellularLocation>
</comment>
<comment type="catalytic activity">
    <reaction evidence="7">
        <text>a peptidoglycan chain = a peptidoglycan chain with N-acetyl-1,6-anhydromuramyl-[peptide] at the reducing end + a peptidoglycan chain with N-acetylglucosamine at the non-reducing end.</text>
        <dbReference type="EC" id="4.2.2.29"/>
    </reaction>
</comment>
<keyword evidence="1 7" id="KW-1003">Cell membrane</keyword>
<dbReference type="PANTHER" id="PTHR30518:SF2">
    <property type="entry name" value="ENDOLYTIC MUREIN TRANSGLYCOSYLASE"/>
    <property type="match status" value="1"/>
</dbReference>
<evidence type="ECO:0000256" key="5">
    <source>
        <dbReference type="ARBA" id="ARBA00023239"/>
    </source>
</evidence>
<organism evidence="9 10">
    <name type="scientific">[Clostridium] polysaccharolyticum</name>
    <dbReference type="NCBI Taxonomy" id="29364"/>
    <lineage>
        <taxon>Bacteria</taxon>
        <taxon>Bacillati</taxon>
        <taxon>Bacillota</taxon>
        <taxon>Clostridia</taxon>
        <taxon>Lachnospirales</taxon>
        <taxon>Lachnospiraceae</taxon>
    </lineage>
</organism>
<comment type="similarity">
    <text evidence="7">Belongs to the transglycosylase MltG family.</text>
</comment>
<dbReference type="OrthoDB" id="9814591at2"/>
<feature type="transmembrane region" description="Helical" evidence="7">
    <location>
        <begin position="21"/>
        <end position="44"/>
    </location>
</feature>
<dbReference type="AlphaFoldDB" id="A0A1I0E107"/>
<dbReference type="Proteomes" id="UP000199800">
    <property type="component" value="Unassembled WGS sequence"/>
</dbReference>
<dbReference type="EC" id="4.2.2.29" evidence="7"/>
<keyword evidence="3 7" id="KW-1133">Transmembrane helix</keyword>
<dbReference type="GO" id="GO:0005886">
    <property type="term" value="C:plasma membrane"/>
    <property type="evidence" value="ECO:0007669"/>
    <property type="project" value="UniProtKB-SubCell"/>
</dbReference>
<dbReference type="InterPro" id="IPR003770">
    <property type="entry name" value="MLTG-like"/>
</dbReference>
<keyword evidence="10" id="KW-1185">Reference proteome</keyword>
<keyword evidence="2 7" id="KW-0812">Transmembrane</keyword>
<evidence type="ECO:0000313" key="9">
    <source>
        <dbReference type="EMBL" id="SET38644.1"/>
    </source>
</evidence>
<evidence type="ECO:0000256" key="2">
    <source>
        <dbReference type="ARBA" id="ARBA00022692"/>
    </source>
</evidence>
<dbReference type="STRING" id="29364.SAMN04487772_1186"/>
<accession>A0A1I0E107</accession>
<keyword evidence="5 7" id="KW-0456">Lyase</keyword>
<gene>
    <name evidence="7" type="primary">mltG</name>
    <name evidence="9" type="ORF">SAMN04487772_1186</name>
</gene>
<proteinExistence type="inferred from homology"/>
<comment type="function">
    <text evidence="7">Functions as a peptidoglycan terminase that cleaves nascent peptidoglycan strands endolytically to terminate their elongation.</text>
</comment>
<sequence length="459" mass="51244">MQSKKQGEEGKMKHVKQKLKWFVTGAVVCIGILSCKSVTVNAAAAEYGLLVGNSSGHYTYYDLNGGKTTQRIEKSSGKVMVPVKKVSSYMSVLSYEYNWEQNKAAIKNKKNGKKIVLTKNSQYAYMYASKNAKVKKVKLSAKSYISSGSGALMADVKVFRYVFPKAAGYSFISTGDSEGKKKISQAYYNSPNLKSIIVYNPYKAVTSLPKADTVSFKSANELSSIVRLTIPEGYSLAQIADLTVKKGVCQSTKAFIKAANAVMPSSYWFLKDVKKTSARCFYLEGYLYPSTYEFYRNTAPEDVLAKILKNTGNQLTKAQEARAKELGYTLDQVLAIASIIEKEVSISTEQANVSSVLHNRLSSSEKLQCDATINYVEHYIKPYITGNKDRYNVYYNTYKCKALPSGPICNPGKKAIQAALYPNNTNYLFFCSSKKGKYYYSETYKEHQAIWEEIKNGLK</sequence>
<evidence type="ECO:0000256" key="3">
    <source>
        <dbReference type="ARBA" id="ARBA00022989"/>
    </source>
</evidence>
<dbReference type="EMBL" id="FOHN01000018">
    <property type="protein sequence ID" value="SET38644.1"/>
    <property type="molecule type" value="Genomic_DNA"/>
</dbReference>
<dbReference type="GO" id="GO:0009252">
    <property type="term" value="P:peptidoglycan biosynthetic process"/>
    <property type="evidence" value="ECO:0007669"/>
    <property type="project" value="UniProtKB-UniRule"/>
</dbReference>
<feature type="domain" description="Copper amine oxidase-like N-terminal" evidence="8">
    <location>
        <begin position="76"/>
        <end position="148"/>
    </location>
</feature>
<dbReference type="GO" id="GO:0008932">
    <property type="term" value="F:lytic endotransglycosylase activity"/>
    <property type="evidence" value="ECO:0007669"/>
    <property type="project" value="UniProtKB-UniRule"/>
</dbReference>
<reference evidence="9 10" key="1">
    <citation type="submission" date="2016-10" db="EMBL/GenBank/DDBJ databases">
        <authorList>
            <person name="de Groot N.N."/>
        </authorList>
    </citation>
    <scope>NUCLEOTIDE SEQUENCE [LARGE SCALE GENOMIC DNA]</scope>
    <source>
        <strain evidence="9 10">DSM 1801</strain>
    </source>
</reference>
<evidence type="ECO:0000256" key="4">
    <source>
        <dbReference type="ARBA" id="ARBA00023136"/>
    </source>
</evidence>
<keyword evidence="4 7" id="KW-0472">Membrane</keyword>
<keyword evidence="6 7" id="KW-0961">Cell wall biogenesis/degradation</keyword>
<dbReference type="GO" id="GO:0071555">
    <property type="term" value="P:cell wall organization"/>
    <property type="evidence" value="ECO:0007669"/>
    <property type="project" value="UniProtKB-KW"/>
</dbReference>
<name>A0A1I0E107_9FIRM</name>
<dbReference type="PROSITE" id="PS51257">
    <property type="entry name" value="PROKAR_LIPOPROTEIN"/>
    <property type="match status" value="1"/>
</dbReference>
<dbReference type="Pfam" id="PF02618">
    <property type="entry name" value="YceG"/>
    <property type="match status" value="1"/>
</dbReference>
<dbReference type="Pfam" id="PF07833">
    <property type="entry name" value="Cu_amine_oxidN1"/>
    <property type="match status" value="1"/>
</dbReference>
<dbReference type="PANTHER" id="PTHR30518">
    <property type="entry name" value="ENDOLYTIC MUREIN TRANSGLYCOSYLASE"/>
    <property type="match status" value="1"/>
</dbReference>
<dbReference type="InterPro" id="IPR012854">
    <property type="entry name" value="Cu_amine_oxidase-like_N"/>
</dbReference>
<evidence type="ECO:0000259" key="8">
    <source>
        <dbReference type="Pfam" id="PF07833"/>
    </source>
</evidence>
<evidence type="ECO:0000256" key="6">
    <source>
        <dbReference type="ARBA" id="ARBA00023316"/>
    </source>
</evidence>
<evidence type="ECO:0000256" key="7">
    <source>
        <dbReference type="HAMAP-Rule" id="MF_02065"/>
    </source>
</evidence>